<evidence type="ECO:0000256" key="7">
    <source>
        <dbReference type="ARBA" id="ARBA00022806"/>
    </source>
</evidence>
<comment type="similarity">
    <text evidence="2">In the central section; belongs to the CRISPR-associated helicase Cas3 family.</text>
</comment>
<dbReference type="STRING" id="34059.A9308_00385"/>
<evidence type="ECO:0000256" key="2">
    <source>
        <dbReference type="ARBA" id="ARBA00009046"/>
    </source>
</evidence>
<evidence type="ECO:0000256" key="5">
    <source>
        <dbReference type="ARBA" id="ARBA00022741"/>
    </source>
</evidence>
<dbReference type="GO" id="GO:0003724">
    <property type="term" value="F:RNA helicase activity"/>
    <property type="evidence" value="ECO:0007669"/>
    <property type="project" value="TreeGrafter"/>
</dbReference>
<dbReference type="GO" id="GO:0046872">
    <property type="term" value="F:metal ion binding"/>
    <property type="evidence" value="ECO:0007669"/>
    <property type="project" value="UniProtKB-KW"/>
</dbReference>
<dbReference type="Gene3D" id="3.40.50.300">
    <property type="entry name" value="P-loop containing nucleotide triphosphate hydrolases"/>
    <property type="match status" value="2"/>
</dbReference>
<reference evidence="12 13" key="1">
    <citation type="submission" date="2016-06" db="EMBL/GenBank/DDBJ databases">
        <title>Draft genome of Moraxella atlantae CCUG 66109.</title>
        <authorList>
            <person name="Salva-Serra F."/>
            <person name="Engstrom-Jakobsson H."/>
            <person name="Thorell K."/>
            <person name="Gonzales-Siles L."/>
            <person name="Karlsson R."/>
            <person name="Boulund F."/>
            <person name="Engstrand L."/>
            <person name="Kristiansson E."/>
            <person name="Moore E."/>
        </authorList>
    </citation>
    <scope>NUCLEOTIDE SEQUENCE [LARGE SCALE GENOMIC DNA]</scope>
    <source>
        <strain evidence="12 13">CCUG 66109</strain>
    </source>
</reference>
<dbReference type="InterPro" id="IPR050079">
    <property type="entry name" value="DEAD_box_RNA_helicase"/>
</dbReference>
<sequence length="847" mass="95754">MTLSPNQKQYIAHVRKSDGAKQSLLDHLTGTAELAKQFANKIGLPLSGELIGLVHDLGKYSDDFQIYIKSATGIFNPDIDDEYVDAKGLKGKIDHSTAGGQWLIESLKNFNHPIKDGKTRENGDLLAQILGLCVVSHHSGLIDIVDLSETAILKKRLKKSEQDAHCIEAKLNAEKQQLFDNLGADWQKHIVKEFNTMFMPLIHQFHKKQISQTEYDFYTGFLVRVLFSCLIEADRSNSIAFEYPTQSHELTFIRPNWQIAIDKVEQRYQSFAKNTDSHPINIQRNLIAQTCLENAQKPQGIFSLTVPTGGGKTLSSLRFAVHHAKQHNLDRIIFIIPFTSIIEQNANEVRKILEDEGFEGSWVLEQHSNLESDIQTWQSKLIADNWNAPIVFTTMVQFLESCFGSGTKGVRRLHQMTNAVLVFDEIQTLPINCYHLFINAINFLSTFGKTTTILCTATQPVLDKLSTKDAIKNRGILHTPTEIIGNDDVLKTLFDTLKRVEIHDHTQTALDETAVNDFVLDNFDKFKSTLVIVNTKAWAMQIYQSLKNKVDSEAIFHLSTGQCAKHRKDLIKQIKDRLKNNLPTLVISTQLIEAGVDISFKSVIRFLAGLDSILQASGRCNRHGEMIDHNNRSVKGQVFVITPMSENLQKLPTIQHGKTTMQHLFYKLSLPENRDKSLLHPEMVSTYFTSFYQNQTEEMVYPIDKQHHLLGLLSTGDVRKNSNATRIKEGQFPQLWQSFMTANKAFKAIDAPTKAIVVPYNDEGKDLITDLCGVQVKDADFYKLVKKAQAFSVNVFPFMFDILDKAKALTPVADTGIIVLDEKFYDEVMGLNPNGDSQMEFLSFGEF</sequence>
<dbReference type="PROSITE" id="PS51192">
    <property type="entry name" value="HELICASE_ATP_BIND_1"/>
    <property type="match status" value="1"/>
</dbReference>
<keyword evidence="6" id="KW-0378">Hydrolase</keyword>
<dbReference type="SMART" id="SM00487">
    <property type="entry name" value="DEXDc"/>
    <property type="match status" value="1"/>
</dbReference>
<evidence type="ECO:0000256" key="6">
    <source>
        <dbReference type="ARBA" id="ARBA00022801"/>
    </source>
</evidence>
<dbReference type="GO" id="GO:0016787">
    <property type="term" value="F:hydrolase activity"/>
    <property type="evidence" value="ECO:0007669"/>
    <property type="project" value="UniProtKB-KW"/>
</dbReference>
<dbReference type="InterPro" id="IPR006483">
    <property type="entry name" value="CRISPR-assoc_Cas3_HD"/>
</dbReference>
<keyword evidence="9" id="KW-0051">Antiviral defense</keyword>
<dbReference type="InterPro" id="IPR006935">
    <property type="entry name" value="Helicase/UvrB_N"/>
</dbReference>
<dbReference type="GO" id="GO:0005524">
    <property type="term" value="F:ATP binding"/>
    <property type="evidence" value="ECO:0007669"/>
    <property type="project" value="UniProtKB-KW"/>
</dbReference>
<dbReference type="InterPro" id="IPR006474">
    <property type="entry name" value="Helicase_Cas3_CRISPR-ass_core"/>
</dbReference>
<protein>
    <recommendedName>
        <fullName evidence="14">CRISPR-associated helicase/endonuclease Cas3</fullName>
    </recommendedName>
</protein>
<proteinExistence type="inferred from homology"/>
<dbReference type="Pfam" id="PF04851">
    <property type="entry name" value="ResIII"/>
    <property type="match status" value="1"/>
</dbReference>
<dbReference type="OrthoDB" id="9810236at2"/>
<organism evidence="12 13">
    <name type="scientific">Faucicola atlantae</name>
    <dbReference type="NCBI Taxonomy" id="34059"/>
    <lineage>
        <taxon>Bacteria</taxon>
        <taxon>Pseudomonadati</taxon>
        <taxon>Pseudomonadota</taxon>
        <taxon>Gammaproteobacteria</taxon>
        <taxon>Moraxellales</taxon>
        <taxon>Moraxellaceae</taxon>
        <taxon>Faucicola</taxon>
    </lineage>
</organism>
<dbReference type="InterPro" id="IPR027417">
    <property type="entry name" value="P-loop_NTPase"/>
</dbReference>
<evidence type="ECO:0000259" key="11">
    <source>
        <dbReference type="PROSITE" id="PS51643"/>
    </source>
</evidence>
<keyword evidence="3" id="KW-0540">Nuclease</keyword>
<dbReference type="InterPro" id="IPR038257">
    <property type="entry name" value="CRISPR-assoc_Cas3_HD_sf"/>
</dbReference>
<dbReference type="SUPFAM" id="SSF52540">
    <property type="entry name" value="P-loop containing nucleoside triphosphate hydrolases"/>
    <property type="match status" value="1"/>
</dbReference>
<dbReference type="InterPro" id="IPR054712">
    <property type="entry name" value="Cas3-like_dom"/>
</dbReference>
<dbReference type="PANTHER" id="PTHR47959">
    <property type="entry name" value="ATP-DEPENDENT RNA HELICASE RHLE-RELATED"/>
    <property type="match status" value="1"/>
</dbReference>
<dbReference type="PANTHER" id="PTHR47959:SF16">
    <property type="entry name" value="CRISPR-ASSOCIATED NUCLEASE_HELICASE CAS3-RELATED"/>
    <property type="match status" value="1"/>
</dbReference>
<feature type="domain" description="HD Cas3-type" evidence="11">
    <location>
        <begin position="17"/>
        <end position="236"/>
    </location>
</feature>
<dbReference type="NCBIfam" id="TIGR01587">
    <property type="entry name" value="cas3_core"/>
    <property type="match status" value="1"/>
</dbReference>
<evidence type="ECO:0000259" key="10">
    <source>
        <dbReference type="PROSITE" id="PS51192"/>
    </source>
</evidence>
<dbReference type="AlphaFoldDB" id="A0A1B8QD83"/>
<dbReference type="PROSITE" id="PS51643">
    <property type="entry name" value="HD_CAS3"/>
    <property type="match status" value="1"/>
</dbReference>
<evidence type="ECO:0000256" key="8">
    <source>
        <dbReference type="ARBA" id="ARBA00022840"/>
    </source>
</evidence>
<evidence type="ECO:0000256" key="1">
    <source>
        <dbReference type="ARBA" id="ARBA00006847"/>
    </source>
</evidence>
<feature type="domain" description="Helicase ATP-binding" evidence="10">
    <location>
        <begin position="293"/>
        <end position="477"/>
    </location>
</feature>
<dbReference type="CDD" id="cd17930">
    <property type="entry name" value="DEXHc_cas3"/>
    <property type="match status" value="1"/>
</dbReference>
<keyword evidence="8" id="KW-0067">ATP-binding</keyword>
<dbReference type="NCBIfam" id="TIGR01596">
    <property type="entry name" value="cas3_HD"/>
    <property type="match status" value="1"/>
</dbReference>
<dbReference type="GO" id="GO:0005829">
    <property type="term" value="C:cytosol"/>
    <property type="evidence" value="ECO:0007669"/>
    <property type="project" value="TreeGrafter"/>
</dbReference>
<dbReference type="GO" id="GO:0004518">
    <property type="term" value="F:nuclease activity"/>
    <property type="evidence" value="ECO:0007669"/>
    <property type="project" value="UniProtKB-KW"/>
</dbReference>
<dbReference type="GO" id="GO:0003677">
    <property type="term" value="F:DNA binding"/>
    <property type="evidence" value="ECO:0007669"/>
    <property type="project" value="InterPro"/>
</dbReference>
<name>A0A1B8QD83_9GAMM</name>
<evidence type="ECO:0000256" key="9">
    <source>
        <dbReference type="ARBA" id="ARBA00023118"/>
    </source>
</evidence>
<dbReference type="RefSeq" id="WP_067236081.1">
    <property type="nucleotide sequence ID" value="NZ_LZMZ01000012.1"/>
</dbReference>
<keyword evidence="5" id="KW-0547">Nucleotide-binding</keyword>
<evidence type="ECO:0000313" key="12">
    <source>
        <dbReference type="EMBL" id="OBX79522.1"/>
    </source>
</evidence>
<gene>
    <name evidence="12" type="ORF">A9308_00385</name>
</gene>
<dbReference type="EMBL" id="LZMZ01000012">
    <property type="protein sequence ID" value="OBX79522.1"/>
    <property type="molecule type" value="Genomic_DNA"/>
</dbReference>
<evidence type="ECO:0000256" key="4">
    <source>
        <dbReference type="ARBA" id="ARBA00022723"/>
    </source>
</evidence>
<dbReference type="CDD" id="cd09641">
    <property type="entry name" value="Cas3''_I"/>
    <property type="match status" value="1"/>
</dbReference>
<keyword evidence="7" id="KW-0347">Helicase</keyword>
<evidence type="ECO:0000313" key="13">
    <source>
        <dbReference type="Proteomes" id="UP000092508"/>
    </source>
</evidence>
<accession>A0A1B8QD83</accession>
<dbReference type="Pfam" id="PF22590">
    <property type="entry name" value="Cas3-like_C_2"/>
    <property type="match status" value="1"/>
</dbReference>
<comment type="caution">
    <text evidence="12">The sequence shown here is derived from an EMBL/GenBank/DDBJ whole genome shotgun (WGS) entry which is preliminary data.</text>
</comment>
<evidence type="ECO:0008006" key="14">
    <source>
        <dbReference type="Google" id="ProtNLM"/>
    </source>
</evidence>
<keyword evidence="4" id="KW-0479">Metal-binding</keyword>
<evidence type="ECO:0000256" key="3">
    <source>
        <dbReference type="ARBA" id="ARBA00022722"/>
    </source>
</evidence>
<comment type="similarity">
    <text evidence="1">In the N-terminal section; belongs to the CRISPR-associated nuclease Cas3-HD family.</text>
</comment>
<dbReference type="Gene3D" id="1.10.3210.30">
    <property type="match status" value="1"/>
</dbReference>
<dbReference type="GO" id="GO:0051607">
    <property type="term" value="P:defense response to virus"/>
    <property type="evidence" value="ECO:0007669"/>
    <property type="project" value="UniProtKB-KW"/>
</dbReference>
<dbReference type="InterPro" id="IPR014001">
    <property type="entry name" value="Helicase_ATP-bd"/>
</dbReference>
<dbReference type="Proteomes" id="UP000092508">
    <property type="component" value="Unassembled WGS sequence"/>
</dbReference>